<feature type="compositionally biased region" description="Basic and acidic residues" evidence="1">
    <location>
        <begin position="80"/>
        <end position="90"/>
    </location>
</feature>
<evidence type="ECO:0000256" key="1">
    <source>
        <dbReference type="SAM" id="MobiDB-lite"/>
    </source>
</evidence>
<reference evidence="2 3" key="1">
    <citation type="submission" date="2019-03" db="EMBL/GenBank/DDBJ databases">
        <title>First draft genome of Liparis tanakae, snailfish: a comprehensive survey of snailfish specific genes.</title>
        <authorList>
            <person name="Kim W."/>
            <person name="Song I."/>
            <person name="Jeong J.-H."/>
            <person name="Kim D."/>
            <person name="Kim S."/>
            <person name="Ryu S."/>
            <person name="Song J.Y."/>
            <person name="Lee S.K."/>
        </authorList>
    </citation>
    <scope>NUCLEOTIDE SEQUENCE [LARGE SCALE GENOMIC DNA]</scope>
    <source>
        <tissue evidence="2">Muscle</tissue>
    </source>
</reference>
<dbReference type="AlphaFoldDB" id="A0A4Z2HBR7"/>
<organism evidence="2 3">
    <name type="scientific">Liparis tanakae</name>
    <name type="common">Tanaka's snailfish</name>
    <dbReference type="NCBI Taxonomy" id="230148"/>
    <lineage>
        <taxon>Eukaryota</taxon>
        <taxon>Metazoa</taxon>
        <taxon>Chordata</taxon>
        <taxon>Craniata</taxon>
        <taxon>Vertebrata</taxon>
        <taxon>Euteleostomi</taxon>
        <taxon>Actinopterygii</taxon>
        <taxon>Neopterygii</taxon>
        <taxon>Teleostei</taxon>
        <taxon>Neoteleostei</taxon>
        <taxon>Acanthomorphata</taxon>
        <taxon>Eupercaria</taxon>
        <taxon>Perciformes</taxon>
        <taxon>Cottioidei</taxon>
        <taxon>Cottales</taxon>
        <taxon>Liparidae</taxon>
        <taxon>Liparis</taxon>
    </lineage>
</organism>
<name>A0A4Z2HBR7_9TELE</name>
<comment type="caution">
    <text evidence="2">The sequence shown here is derived from an EMBL/GenBank/DDBJ whole genome shotgun (WGS) entry which is preliminary data.</text>
</comment>
<accession>A0A4Z2HBR7</accession>
<dbReference type="Proteomes" id="UP000314294">
    <property type="component" value="Unassembled WGS sequence"/>
</dbReference>
<dbReference type="EMBL" id="SRLO01000278">
    <property type="protein sequence ID" value="TNN63206.1"/>
    <property type="molecule type" value="Genomic_DNA"/>
</dbReference>
<protein>
    <submittedName>
        <fullName evidence="2">Uncharacterized protein</fullName>
    </submittedName>
</protein>
<evidence type="ECO:0000313" key="3">
    <source>
        <dbReference type="Proteomes" id="UP000314294"/>
    </source>
</evidence>
<gene>
    <name evidence="2" type="ORF">EYF80_026549</name>
</gene>
<proteinExistence type="predicted"/>
<evidence type="ECO:0000313" key="2">
    <source>
        <dbReference type="EMBL" id="TNN63206.1"/>
    </source>
</evidence>
<feature type="region of interest" description="Disordered" evidence="1">
    <location>
        <begin position="51"/>
        <end position="117"/>
    </location>
</feature>
<feature type="compositionally biased region" description="Basic and acidic residues" evidence="1">
    <location>
        <begin position="51"/>
        <end position="71"/>
    </location>
</feature>
<sequence length="117" mass="13249">MHLLCSNATWKRIRAAYLGDVRSDGPRHEVHRHDEAEGQHRALRVTLKLLKDVEAGQGEERDTRQPEEAPEHSVQQVKETPQEHGEEPVGHKYRGNQEQGACRRVGERCGAEVVAEV</sequence>
<keyword evidence="3" id="KW-1185">Reference proteome</keyword>